<sequence>IISVTNYPVKLRLAVGKDCGQLLDKQSQSLIPLWDLQTKRQTIHMESKMLEKKSQLQQETTDRLIEKDLSDESYAKNLRQKRFYKPQETILDFEKNPFIVKENKDEHRKCNEDITKESLENDEDEVEVAIMSNISCDIDHEHIITYNTSSEPEFTSNIWMPALLILSQLNLFEVKAVLVLQVCEKSVKENVYRLKRLWDVNVTGLLGI</sequence>
<proteinExistence type="predicted"/>
<dbReference type="Proteomes" id="UP001153678">
    <property type="component" value="Unassembled WGS sequence"/>
</dbReference>
<feature type="non-terminal residue" evidence="1">
    <location>
        <position position="1"/>
    </location>
</feature>
<name>A0A9W4SF24_9GLOM</name>
<evidence type="ECO:0000313" key="1">
    <source>
        <dbReference type="EMBL" id="CAI2166041.1"/>
    </source>
</evidence>
<evidence type="ECO:0000313" key="2">
    <source>
        <dbReference type="Proteomes" id="UP001153678"/>
    </source>
</evidence>
<organism evidence="1 2">
    <name type="scientific">Funneliformis geosporum</name>
    <dbReference type="NCBI Taxonomy" id="1117311"/>
    <lineage>
        <taxon>Eukaryota</taxon>
        <taxon>Fungi</taxon>
        <taxon>Fungi incertae sedis</taxon>
        <taxon>Mucoromycota</taxon>
        <taxon>Glomeromycotina</taxon>
        <taxon>Glomeromycetes</taxon>
        <taxon>Glomerales</taxon>
        <taxon>Glomeraceae</taxon>
        <taxon>Funneliformis</taxon>
    </lineage>
</organism>
<dbReference type="EMBL" id="CAMKVN010000270">
    <property type="protein sequence ID" value="CAI2166041.1"/>
    <property type="molecule type" value="Genomic_DNA"/>
</dbReference>
<reference evidence="1" key="1">
    <citation type="submission" date="2022-08" db="EMBL/GenBank/DDBJ databases">
        <authorList>
            <person name="Kallberg Y."/>
            <person name="Tangrot J."/>
            <person name="Rosling A."/>
        </authorList>
    </citation>
    <scope>NUCLEOTIDE SEQUENCE</scope>
    <source>
        <strain evidence="1">Wild A</strain>
    </source>
</reference>
<accession>A0A9W4SF24</accession>
<gene>
    <name evidence="1" type="ORF">FWILDA_LOCUS2372</name>
</gene>
<dbReference type="AlphaFoldDB" id="A0A9W4SF24"/>
<comment type="caution">
    <text evidence="1">The sequence shown here is derived from an EMBL/GenBank/DDBJ whole genome shotgun (WGS) entry which is preliminary data.</text>
</comment>
<protein>
    <submittedName>
        <fullName evidence="1">18345_t:CDS:1</fullName>
    </submittedName>
</protein>
<keyword evidence="2" id="KW-1185">Reference proteome</keyword>